<feature type="compositionally biased region" description="Basic and acidic residues" evidence="3">
    <location>
        <begin position="712"/>
        <end position="723"/>
    </location>
</feature>
<gene>
    <name evidence="5" type="ORF">BCR41DRAFT_348162</name>
</gene>
<protein>
    <recommendedName>
        <fullName evidence="4">F-box domain-containing protein</fullName>
    </recommendedName>
</protein>
<dbReference type="InterPro" id="IPR001810">
    <property type="entry name" value="F-box_dom"/>
</dbReference>
<evidence type="ECO:0000256" key="1">
    <source>
        <dbReference type="ARBA" id="ARBA00022574"/>
    </source>
</evidence>
<dbReference type="EMBL" id="MCFF01000007">
    <property type="protein sequence ID" value="ORZ26357.1"/>
    <property type="molecule type" value="Genomic_DNA"/>
</dbReference>
<proteinExistence type="predicted"/>
<feature type="region of interest" description="Disordered" evidence="3">
    <location>
        <begin position="145"/>
        <end position="176"/>
    </location>
</feature>
<name>A0A1Y2GVR6_9FUNG</name>
<dbReference type="InterPro" id="IPR042627">
    <property type="entry name" value="FBXW2"/>
</dbReference>
<sequence length="777" mass="86880">METMEKQPSLRELLKAIRGLPQLLPQERRVVLREVVTFCDESDIQVLQRLLGQTTQSGFDLVSALPVEIARQIFSYLDGMDLVRCRAVCHPWRSMIQRDTGLWKAKVRAWNPAECLLLKDYQFGATTSVTREKKKKHWDPVPRLAHASEGGEGINGPSNEEDISSGTTTTASAIGDSDKEGETLLDRIGQEIGFAGWEDVLIQELALKQNWRQGRYVYEMSVTLGRNIKPSLLAWPFLFLVDDWPRLYKISLDRVREDGFKVVPVGNEKYAKALELQGHGAVSCMAWDQTQTQMRTQTSIRQLSSAGGEAAVTGTDIAIVETLSLPMPLAIGGFLRSVRVCNPDSGVGFMLPDVQHGFPLHVCFLRKQVLSVTLDGQITFFQKGGDYRPIRSCTVGTKVLQITPLRFNCSRSSSSRGSSNSYVSGDGGDGPYLNSKSSNRSRLRSRRQRRRPSAFKREHNGHLISWSEVICLAHEDGIIVKDEHSYTLCNINLELGSKLLQFSVIADDVTFRDADSDTDADTETGIEADTGTDTDANTEADTDTDVGTNVEANAWTDSASSHINIVSSHVNNTPHHHRTDDFPRNELMLLFEDPNTRQRRVMRVKMSAGFQYEISRQILTPSFSLGRGGDARDSMTMYRDRIAIVSHRHCSSDLGHYCVLRLMDLKEDFAATTEYTEQVVDDEGDDEYVGEDVDGDSNSKEIVFEVGGGGRQKQEQEEKRDVGSFRSRKHPRIQRPGKPIHLNDFAGHKAACRILAMDHARIVLGMGPRIVKVLYLV</sequence>
<dbReference type="Proteomes" id="UP000193648">
    <property type="component" value="Unassembled WGS sequence"/>
</dbReference>
<dbReference type="PANTHER" id="PTHR44436:SF1">
    <property type="entry name" value="F-BOX_WD REPEAT-CONTAINING PROTEIN 2"/>
    <property type="match status" value="1"/>
</dbReference>
<keyword evidence="2" id="KW-0677">Repeat</keyword>
<feature type="region of interest" description="Disordered" evidence="3">
    <location>
        <begin position="706"/>
        <end position="740"/>
    </location>
</feature>
<dbReference type="SUPFAM" id="SSF81383">
    <property type="entry name" value="F-box domain"/>
    <property type="match status" value="1"/>
</dbReference>
<dbReference type="STRING" id="64571.A0A1Y2GVR6"/>
<reference evidence="5 6" key="1">
    <citation type="submission" date="2016-07" db="EMBL/GenBank/DDBJ databases">
        <title>Pervasive Adenine N6-methylation of Active Genes in Fungi.</title>
        <authorList>
            <consortium name="DOE Joint Genome Institute"/>
            <person name="Mondo S.J."/>
            <person name="Dannebaum R.O."/>
            <person name="Kuo R.C."/>
            <person name="Labutti K."/>
            <person name="Haridas S."/>
            <person name="Kuo A."/>
            <person name="Salamov A."/>
            <person name="Ahrendt S.R."/>
            <person name="Lipzen A."/>
            <person name="Sullivan W."/>
            <person name="Andreopoulos W.B."/>
            <person name="Clum A."/>
            <person name="Lindquist E."/>
            <person name="Daum C."/>
            <person name="Ramamoorthy G.K."/>
            <person name="Gryganskyi A."/>
            <person name="Culley D."/>
            <person name="Magnuson J.K."/>
            <person name="James T.Y."/>
            <person name="O'Malley M.A."/>
            <person name="Stajich J.E."/>
            <person name="Spatafora J.W."/>
            <person name="Visel A."/>
            <person name="Grigoriev I.V."/>
        </authorList>
    </citation>
    <scope>NUCLEOTIDE SEQUENCE [LARGE SCALE GENOMIC DNA]</scope>
    <source>
        <strain evidence="5 6">NRRL 3116</strain>
    </source>
</reference>
<dbReference type="PROSITE" id="PS50181">
    <property type="entry name" value="FBOX"/>
    <property type="match status" value="1"/>
</dbReference>
<organism evidence="5 6">
    <name type="scientific">Lobosporangium transversale</name>
    <dbReference type="NCBI Taxonomy" id="64571"/>
    <lineage>
        <taxon>Eukaryota</taxon>
        <taxon>Fungi</taxon>
        <taxon>Fungi incertae sedis</taxon>
        <taxon>Mucoromycota</taxon>
        <taxon>Mortierellomycotina</taxon>
        <taxon>Mortierellomycetes</taxon>
        <taxon>Mortierellales</taxon>
        <taxon>Mortierellaceae</taxon>
        <taxon>Lobosporangium</taxon>
    </lineage>
</organism>
<dbReference type="Gene3D" id="1.20.1280.50">
    <property type="match status" value="1"/>
</dbReference>
<feature type="region of interest" description="Disordered" evidence="3">
    <location>
        <begin position="514"/>
        <end position="544"/>
    </location>
</feature>
<dbReference type="SMART" id="SM00256">
    <property type="entry name" value="FBOX"/>
    <property type="match status" value="1"/>
</dbReference>
<feature type="compositionally biased region" description="Basic residues" evidence="3">
    <location>
        <begin position="439"/>
        <end position="454"/>
    </location>
</feature>
<dbReference type="InParanoid" id="A0A1Y2GVR6"/>
<feature type="compositionally biased region" description="Low complexity" evidence="3">
    <location>
        <begin position="410"/>
        <end position="424"/>
    </location>
</feature>
<dbReference type="PANTHER" id="PTHR44436">
    <property type="entry name" value="F-BOX/WD REPEAT-CONTAINING PROTEIN 2"/>
    <property type="match status" value="1"/>
</dbReference>
<evidence type="ECO:0000259" key="4">
    <source>
        <dbReference type="PROSITE" id="PS50181"/>
    </source>
</evidence>
<evidence type="ECO:0000313" key="5">
    <source>
        <dbReference type="EMBL" id="ORZ26357.1"/>
    </source>
</evidence>
<keyword evidence="6" id="KW-1185">Reference proteome</keyword>
<feature type="compositionally biased region" description="Acidic residues" evidence="3">
    <location>
        <begin position="516"/>
        <end position="544"/>
    </location>
</feature>
<feature type="region of interest" description="Disordered" evidence="3">
    <location>
        <begin position="409"/>
        <end position="456"/>
    </location>
</feature>
<accession>A0A1Y2GVR6</accession>
<dbReference type="GeneID" id="33565080"/>
<dbReference type="AlphaFoldDB" id="A0A1Y2GVR6"/>
<keyword evidence="1" id="KW-0853">WD repeat</keyword>
<evidence type="ECO:0000256" key="3">
    <source>
        <dbReference type="SAM" id="MobiDB-lite"/>
    </source>
</evidence>
<dbReference type="InterPro" id="IPR036047">
    <property type="entry name" value="F-box-like_dom_sf"/>
</dbReference>
<feature type="compositionally biased region" description="Low complexity" evidence="3">
    <location>
        <begin position="164"/>
        <end position="175"/>
    </location>
</feature>
<evidence type="ECO:0000313" key="6">
    <source>
        <dbReference type="Proteomes" id="UP000193648"/>
    </source>
</evidence>
<dbReference type="OrthoDB" id="10257471at2759"/>
<feature type="compositionally biased region" description="Basic residues" evidence="3">
    <location>
        <begin position="726"/>
        <end position="735"/>
    </location>
</feature>
<comment type="caution">
    <text evidence="5">The sequence shown here is derived from an EMBL/GenBank/DDBJ whole genome shotgun (WGS) entry which is preliminary data.</text>
</comment>
<dbReference type="RefSeq" id="XP_021884122.1">
    <property type="nucleotide sequence ID" value="XM_022023236.1"/>
</dbReference>
<dbReference type="Pfam" id="PF12937">
    <property type="entry name" value="F-box-like"/>
    <property type="match status" value="1"/>
</dbReference>
<evidence type="ECO:0000256" key="2">
    <source>
        <dbReference type="ARBA" id="ARBA00022737"/>
    </source>
</evidence>
<feature type="domain" description="F-box" evidence="4">
    <location>
        <begin position="59"/>
        <end position="106"/>
    </location>
</feature>